<evidence type="ECO:0000256" key="7">
    <source>
        <dbReference type="ARBA" id="ARBA00022927"/>
    </source>
</evidence>
<keyword evidence="7" id="KW-0653">Protein transport</keyword>
<evidence type="ECO:0000256" key="1">
    <source>
        <dbReference type="ARBA" id="ARBA00004383"/>
    </source>
</evidence>
<keyword evidence="6 10" id="KW-0812">Transmembrane</keyword>
<dbReference type="PANTHER" id="PTHR33446:SF2">
    <property type="entry name" value="PROTEIN TONB"/>
    <property type="match status" value="1"/>
</dbReference>
<keyword evidence="9 10" id="KW-0472">Membrane</keyword>
<evidence type="ECO:0000313" key="12">
    <source>
        <dbReference type="EMBL" id="MEY8245009.1"/>
    </source>
</evidence>
<dbReference type="NCBIfam" id="TIGR01352">
    <property type="entry name" value="tonB_Cterm"/>
    <property type="match status" value="2"/>
</dbReference>
<feature type="transmembrane region" description="Helical" evidence="10">
    <location>
        <begin position="91"/>
        <end position="111"/>
    </location>
</feature>
<proteinExistence type="inferred from homology"/>
<protein>
    <submittedName>
        <fullName evidence="12">TonB family protein</fullName>
    </submittedName>
</protein>
<reference evidence="12 13" key="1">
    <citation type="submission" date="2024-03" db="EMBL/GenBank/DDBJ databases">
        <title>Mouse gut bacterial collection (mGBC) of GemPharmatech.</title>
        <authorList>
            <person name="He Y."/>
            <person name="Dong L."/>
            <person name="Wu D."/>
            <person name="Gao X."/>
            <person name="Lin Z."/>
        </authorList>
    </citation>
    <scope>NUCLEOTIDE SEQUENCE [LARGE SCALE GENOMIC DNA]</scope>
    <source>
        <strain evidence="12 13">54-13</strain>
    </source>
</reference>
<dbReference type="CDD" id="cd07341">
    <property type="entry name" value="M56_BlaR1_MecR1_like"/>
    <property type="match status" value="1"/>
</dbReference>
<dbReference type="SUPFAM" id="SSF74653">
    <property type="entry name" value="TolA/TonB C-terminal domain"/>
    <property type="match status" value="2"/>
</dbReference>
<keyword evidence="5" id="KW-0997">Cell inner membrane</keyword>
<evidence type="ECO:0000256" key="8">
    <source>
        <dbReference type="ARBA" id="ARBA00022989"/>
    </source>
</evidence>
<evidence type="ECO:0000256" key="6">
    <source>
        <dbReference type="ARBA" id="ARBA00022692"/>
    </source>
</evidence>
<keyword evidence="4" id="KW-1003">Cell membrane</keyword>
<evidence type="ECO:0000256" key="5">
    <source>
        <dbReference type="ARBA" id="ARBA00022519"/>
    </source>
</evidence>
<organism evidence="12 13">
    <name type="scientific">Heminiphilus faecis</name>
    <dbReference type="NCBI Taxonomy" id="2601703"/>
    <lineage>
        <taxon>Bacteria</taxon>
        <taxon>Pseudomonadati</taxon>
        <taxon>Bacteroidota</taxon>
        <taxon>Bacteroidia</taxon>
        <taxon>Bacteroidales</taxon>
        <taxon>Muribaculaceae</taxon>
        <taxon>Heminiphilus</taxon>
    </lineage>
</organism>
<dbReference type="InterPro" id="IPR051045">
    <property type="entry name" value="TonB-dependent_transducer"/>
</dbReference>
<gene>
    <name evidence="12" type="ORF">AAK873_05180</name>
</gene>
<keyword evidence="13" id="KW-1185">Reference proteome</keyword>
<dbReference type="InterPro" id="IPR008756">
    <property type="entry name" value="Peptidase_M56"/>
</dbReference>
<evidence type="ECO:0000256" key="10">
    <source>
        <dbReference type="SAM" id="Phobius"/>
    </source>
</evidence>
<feature type="domain" description="TonB C-terminal" evidence="11">
    <location>
        <begin position="506"/>
        <end position="602"/>
    </location>
</feature>
<keyword evidence="8 10" id="KW-1133">Transmembrane helix</keyword>
<dbReference type="InterPro" id="IPR006260">
    <property type="entry name" value="TonB/TolA_C"/>
</dbReference>
<keyword evidence="3" id="KW-0813">Transport</keyword>
<feature type="transmembrane region" description="Helical" evidence="10">
    <location>
        <begin position="37"/>
        <end position="55"/>
    </location>
</feature>
<dbReference type="Pfam" id="PF05569">
    <property type="entry name" value="Peptidase_M56"/>
    <property type="match status" value="1"/>
</dbReference>
<sequence>MGPILSYSLLTGATLIPMYLIIRLCLSRCTFFRFNRVMILCSYIVALSMPLWLHLVSTISFNAPEVTLQVSVDGPLAMTVADDYTSQSSPVARVLTFIILLYGAGLLFFIIREIMIWTKMLRFIAKCDKTVLPSGWTLCSHDNDNVAPFSWGRYIVLSQKDYSSSGRNIIMHETMHLQCRHWIDLIIAESVAVLLWYNPVGWLMRNELQTIHEYEADEAVLSSGINAREYQILLIKKAVGSRFPSIANSLDHSNLSKRIKMMLRKKTSPGRRWLATAAVPAVALCALVALSPSVINALEQVSATKVTQFLADRQMPEAEATTPVVTVDGRTGIDTDAVTPEDVENIADDGVLTVASSAGTVQNPGTDTKTDADKNFKTSEKMPQYPGGEAAMMKFLSENIKYPADSKAQGRVIVQFVVKTDGTVGETKIIRAVAPELDAEALRVVKLLKMTPGEIDGKPVNVWYTLPIAFKQTQPASAVAPAPVTGEPEAGEKVFNSVEEMPQFPGGMAGLMQNLMKNLKYPESAIKNDIQGSVIVRFVINKDGSIGEANVLRGVDPALDAEAIRVVKNLPNFIPGKMGGKPVAVWYTLPISFKMKDDNKSKDTTASQSAE</sequence>
<feature type="transmembrane region" description="Helical" evidence="10">
    <location>
        <begin position="6"/>
        <end position="25"/>
    </location>
</feature>
<evidence type="ECO:0000256" key="4">
    <source>
        <dbReference type="ARBA" id="ARBA00022475"/>
    </source>
</evidence>
<feature type="transmembrane region" description="Helical" evidence="10">
    <location>
        <begin position="273"/>
        <end position="295"/>
    </location>
</feature>
<dbReference type="Proteomes" id="UP001565200">
    <property type="component" value="Unassembled WGS sequence"/>
</dbReference>
<evidence type="ECO:0000313" key="13">
    <source>
        <dbReference type="Proteomes" id="UP001565200"/>
    </source>
</evidence>
<accession>A0ABV4CUE5</accession>
<dbReference type="EMBL" id="JBCLPP010000011">
    <property type="protein sequence ID" value="MEY8245009.1"/>
    <property type="molecule type" value="Genomic_DNA"/>
</dbReference>
<dbReference type="PROSITE" id="PS52015">
    <property type="entry name" value="TONB_CTD"/>
    <property type="match status" value="1"/>
</dbReference>
<comment type="similarity">
    <text evidence="2">Belongs to the TonB family.</text>
</comment>
<dbReference type="Gene3D" id="3.30.1150.10">
    <property type="match status" value="2"/>
</dbReference>
<comment type="caution">
    <text evidence="12">The sequence shown here is derived from an EMBL/GenBank/DDBJ whole genome shotgun (WGS) entry which is preliminary data.</text>
</comment>
<evidence type="ECO:0000256" key="9">
    <source>
        <dbReference type="ARBA" id="ARBA00023136"/>
    </source>
</evidence>
<evidence type="ECO:0000256" key="2">
    <source>
        <dbReference type="ARBA" id="ARBA00006555"/>
    </source>
</evidence>
<comment type="subcellular location">
    <subcellularLocation>
        <location evidence="1">Cell inner membrane</location>
        <topology evidence="1">Single-pass membrane protein</topology>
        <orientation evidence="1">Periplasmic side</orientation>
    </subcellularLocation>
</comment>
<name>A0ABV4CUE5_9BACT</name>
<dbReference type="PANTHER" id="PTHR33446">
    <property type="entry name" value="PROTEIN TONB-RELATED"/>
    <property type="match status" value="1"/>
</dbReference>
<evidence type="ECO:0000259" key="11">
    <source>
        <dbReference type="PROSITE" id="PS52015"/>
    </source>
</evidence>
<evidence type="ECO:0000256" key="3">
    <source>
        <dbReference type="ARBA" id="ARBA00022448"/>
    </source>
</evidence>
<dbReference type="Pfam" id="PF03544">
    <property type="entry name" value="TonB_C"/>
    <property type="match status" value="2"/>
</dbReference>
<dbReference type="InterPro" id="IPR037682">
    <property type="entry name" value="TonB_C"/>
</dbReference>
<dbReference type="RefSeq" id="WP_205523862.1">
    <property type="nucleotide sequence ID" value="NZ_JBCLPP010000011.1"/>
</dbReference>